<comment type="caution">
    <text evidence="1">The sequence shown here is derived from an EMBL/GenBank/DDBJ whole genome shotgun (WGS) entry which is preliminary data.</text>
</comment>
<keyword evidence="2" id="KW-1185">Reference proteome</keyword>
<dbReference type="NCBIfam" id="NF040576">
    <property type="entry name" value="T2SS_GspM_XpsM"/>
    <property type="match status" value="1"/>
</dbReference>
<organism evidence="1 2">
    <name type="scientific">Curvibacter microcysteis</name>
    <dbReference type="NCBI Taxonomy" id="3026419"/>
    <lineage>
        <taxon>Bacteria</taxon>
        <taxon>Pseudomonadati</taxon>
        <taxon>Pseudomonadota</taxon>
        <taxon>Betaproteobacteria</taxon>
        <taxon>Burkholderiales</taxon>
        <taxon>Comamonadaceae</taxon>
        <taxon>Curvibacter</taxon>
    </lineage>
</organism>
<evidence type="ECO:0000313" key="2">
    <source>
        <dbReference type="Proteomes" id="UP001528672"/>
    </source>
</evidence>
<dbReference type="InterPro" id="IPR034756">
    <property type="entry name" value="T2SSM_b"/>
</dbReference>
<evidence type="ECO:0000313" key="1">
    <source>
        <dbReference type="EMBL" id="MDD0813463.1"/>
    </source>
</evidence>
<reference evidence="1 2" key="1">
    <citation type="submission" date="2023-02" db="EMBL/GenBank/DDBJ databases">
        <title>Bacterial whole genome sequence for Curvibacter sp. HBC28.</title>
        <authorList>
            <person name="Le V."/>
            <person name="Ko S.-R."/>
            <person name="Ahn C.-Y."/>
            <person name="Oh H.-M."/>
        </authorList>
    </citation>
    <scope>NUCLEOTIDE SEQUENCE [LARGE SCALE GENOMIC DNA]</scope>
    <source>
        <strain evidence="1 2">HBC28</strain>
    </source>
</reference>
<dbReference type="RefSeq" id="WP_273924982.1">
    <property type="nucleotide sequence ID" value="NZ_JAQSIN010000005.1"/>
</dbReference>
<dbReference type="EMBL" id="JAQSIO010000001">
    <property type="protein sequence ID" value="MDD0813463.1"/>
    <property type="molecule type" value="Genomic_DNA"/>
</dbReference>
<sequence>MSSVLRTARDRSLLALMGLLVLAPILALAAYVAYKHQWATEQMGQMEPRYARLLGLEQQRDKLQTLAQQSAALVNQYAYPEAQEATQAGNDAQRRVRDAFAKARLEVMSSQVLPAKQEKQFDRIPVVVRFEGQLTALQSAFVALSVEPGPAILVEGFTAQTIGVVKAETPQMLGGQINLYVLRVHP</sequence>
<proteinExistence type="predicted"/>
<protein>
    <submittedName>
        <fullName evidence="1">Type II secretion system protein GspM</fullName>
    </submittedName>
</protein>
<dbReference type="Proteomes" id="UP001528672">
    <property type="component" value="Unassembled WGS sequence"/>
</dbReference>
<name>A0ABT5MA77_9BURK</name>
<dbReference type="Pfam" id="PF10741">
    <property type="entry name" value="T2SSM_b"/>
    <property type="match status" value="1"/>
</dbReference>
<accession>A0ABT5MA77</accession>
<gene>
    <name evidence="1" type="primary">gspM</name>
    <name evidence="1" type="ORF">PSQ39_02345</name>
</gene>